<dbReference type="Proteomes" id="UP001054857">
    <property type="component" value="Unassembled WGS sequence"/>
</dbReference>
<accession>A0AAD3DNI8</accession>
<organism evidence="3 4">
    <name type="scientific">Astrephomene gubernaculifera</name>
    <dbReference type="NCBI Taxonomy" id="47775"/>
    <lineage>
        <taxon>Eukaryota</taxon>
        <taxon>Viridiplantae</taxon>
        <taxon>Chlorophyta</taxon>
        <taxon>core chlorophytes</taxon>
        <taxon>Chlorophyceae</taxon>
        <taxon>CS clade</taxon>
        <taxon>Chlamydomonadales</taxon>
        <taxon>Astrephomenaceae</taxon>
        <taxon>Astrephomene</taxon>
    </lineage>
</organism>
<feature type="compositionally biased region" description="Low complexity" evidence="2">
    <location>
        <begin position="205"/>
        <end position="231"/>
    </location>
</feature>
<dbReference type="EMBL" id="BMAR01000006">
    <property type="protein sequence ID" value="GFR43838.1"/>
    <property type="molecule type" value="Genomic_DNA"/>
</dbReference>
<feature type="coiled-coil region" evidence="1">
    <location>
        <begin position="124"/>
        <end position="151"/>
    </location>
</feature>
<feature type="compositionally biased region" description="Low complexity" evidence="2">
    <location>
        <begin position="26"/>
        <end position="36"/>
    </location>
</feature>
<sequence>VGEAVEGAAAAPPPVSGITAASMHGSSTRSSVDSAASRSIDVGVGGGTVRHAHVSGVGDTTGTAGVDAGTAGVEVEAAVAAARRLVVDARGAAQAAGRAVAGWQVAAAAVEAARRERNPRSELRARAERELADLRAQLAAAQEEASSSESQQRALAEADRALGRGGLPALLLEEVLGQLQTYTAHYLQELAEGFVLELTPTRPAAGWASSATSSPSSPSSASSSAPPSSSSSRKRAAAEEREREREEICKVIRVRHPADGSLRVRDVRQLSGGERRRVALALSLGFAELVRRRRRLACNVMVLDEVLQQLDGTGCEAVARVLRELPHASVLLVGHRSSAATAGFEVVDVVVKQGGAARVRLAE</sequence>
<name>A0AAD3DNI8_9CHLO</name>
<dbReference type="Gene3D" id="3.40.50.300">
    <property type="entry name" value="P-loop containing nucleotide triphosphate hydrolases"/>
    <property type="match status" value="1"/>
</dbReference>
<dbReference type="PANTHER" id="PTHR32114:SF2">
    <property type="entry name" value="ABC TRANSPORTER ABCH.3"/>
    <property type="match status" value="1"/>
</dbReference>
<evidence type="ECO:0000256" key="1">
    <source>
        <dbReference type="SAM" id="Coils"/>
    </source>
</evidence>
<evidence type="ECO:0008006" key="5">
    <source>
        <dbReference type="Google" id="ProtNLM"/>
    </source>
</evidence>
<feature type="compositionally biased region" description="Low complexity" evidence="2">
    <location>
        <begin position="1"/>
        <end position="10"/>
    </location>
</feature>
<keyword evidence="1" id="KW-0175">Coiled coil</keyword>
<feature type="region of interest" description="Disordered" evidence="2">
    <location>
        <begin position="205"/>
        <end position="242"/>
    </location>
</feature>
<dbReference type="InterPro" id="IPR027417">
    <property type="entry name" value="P-loop_NTPase"/>
</dbReference>
<feature type="region of interest" description="Disordered" evidence="2">
    <location>
        <begin position="1"/>
        <end position="36"/>
    </location>
</feature>
<comment type="caution">
    <text evidence="3">The sequence shown here is derived from an EMBL/GenBank/DDBJ whole genome shotgun (WGS) entry which is preliminary data.</text>
</comment>
<gene>
    <name evidence="3" type="ORF">Agub_g4959</name>
</gene>
<dbReference type="PANTHER" id="PTHR32114">
    <property type="entry name" value="ABC TRANSPORTER ABCH.3"/>
    <property type="match status" value="1"/>
</dbReference>
<feature type="non-terminal residue" evidence="3">
    <location>
        <position position="1"/>
    </location>
</feature>
<dbReference type="AlphaFoldDB" id="A0AAD3DNI8"/>
<evidence type="ECO:0000313" key="4">
    <source>
        <dbReference type="Proteomes" id="UP001054857"/>
    </source>
</evidence>
<evidence type="ECO:0000256" key="2">
    <source>
        <dbReference type="SAM" id="MobiDB-lite"/>
    </source>
</evidence>
<keyword evidence="4" id="KW-1185">Reference proteome</keyword>
<dbReference type="Pfam" id="PF13558">
    <property type="entry name" value="SbcC_Walker_B"/>
    <property type="match status" value="1"/>
</dbReference>
<dbReference type="SUPFAM" id="SSF52540">
    <property type="entry name" value="P-loop containing nucleoside triphosphate hydrolases"/>
    <property type="match status" value="1"/>
</dbReference>
<proteinExistence type="predicted"/>
<evidence type="ECO:0000313" key="3">
    <source>
        <dbReference type="EMBL" id="GFR43838.1"/>
    </source>
</evidence>
<protein>
    <recommendedName>
        <fullName evidence="5">RecF/RecN/SMC N-terminal domain-containing protein</fullName>
    </recommendedName>
</protein>
<reference evidence="3 4" key="1">
    <citation type="journal article" date="2021" name="Sci. Rep.">
        <title>Genome sequencing of the multicellular alga Astrephomene provides insights into convergent evolution of germ-soma differentiation.</title>
        <authorList>
            <person name="Yamashita S."/>
            <person name="Yamamoto K."/>
            <person name="Matsuzaki R."/>
            <person name="Suzuki S."/>
            <person name="Yamaguchi H."/>
            <person name="Hirooka S."/>
            <person name="Minakuchi Y."/>
            <person name="Miyagishima S."/>
            <person name="Kawachi M."/>
            <person name="Toyoda A."/>
            <person name="Nozaki H."/>
        </authorList>
    </citation>
    <scope>NUCLEOTIDE SEQUENCE [LARGE SCALE GENOMIC DNA]</scope>
    <source>
        <strain evidence="3 4">NIES-4017</strain>
    </source>
</reference>